<dbReference type="InterPro" id="IPR001509">
    <property type="entry name" value="Epimerase_deHydtase"/>
</dbReference>
<dbReference type="EMBL" id="QNQU01000021">
    <property type="protein sequence ID" value="RBQ03556.1"/>
    <property type="molecule type" value="Genomic_DNA"/>
</dbReference>
<dbReference type="AlphaFoldDB" id="A0A366KPF8"/>
<proteinExistence type="inferred from homology"/>
<evidence type="ECO:0000313" key="3">
    <source>
        <dbReference type="EMBL" id="RBQ03556.1"/>
    </source>
</evidence>
<organism evidence="3 4">
    <name type="scientific">Pedobacter miscanthi</name>
    <dbReference type="NCBI Taxonomy" id="2259170"/>
    <lineage>
        <taxon>Bacteria</taxon>
        <taxon>Pseudomonadati</taxon>
        <taxon>Bacteroidota</taxon>
        <taxon>Sphingobacteriia</taxon>
        <taxon>Sphingobacteriales</taxon>
        <taxon>Sphingobacteriaceae</taxon>
        <taxon>Pedobacter</taxon>
    </lineage>
</organism>
<sequence length="295" mass="33403">MILLTGASGFIGSHLLSFIKNIDNKEVLALTSKPIDGVRFLLHNDYSFDRFFLTREGVSEIIETIIHVGAFTPKNRNEANVIDKCNRNIYNLEKLLNLELPNLKKIIFLSTLDVYGDADIIDENTQLDPSTLYGYSKLYGEQMVTTFAEVNGIDCQILRIGHVYGPGEDKYEKIIPVTIRKLIANQPVEIWGDGSELRAFIYIDDVVKAIVNSLSMNKKVGPINVVSDYSISVRDLIQNIIEISGQETSIKYVNRNKIAKSLRFDNGKLKKYLLSEQISLKMGLNAEWNYMKKIS</sequence>
<comment type="caution">
    <text evidence="3">The sequence shown here is derived from an EMBL/GenBank/DDBJ whole genome shotgun (WGS) entry which is preliminary data.</text>
</comment>
<dbReference type="InterPro" id="IPR036291">
    <property type="entry name" value="NAD(P)-bd_dom_sf"/>
</dbReference>
<dbReference type="SUPFAM" id="SSF51735">
    <property type="entry name" value="NAD(P)-binding Rossmann-fold domains"/>
    <property type="match status" value="1"/>
</dbReference>
<evidence type="ECO:0000313" key="4">
    <source>
        <dbReference type="Proteomes" id="UP000252081"/>
    </source>
</evidence>
<dbReference type="PANTHER" id="PTHR43000">
    <property type="entry name" value="DTDP-D-GLUCOSE 4,6-DEHYDRATASE-RELATED"/>
    <property type="match status" value="1"/>
</dbReference>
<dbReference type="Proteomes" id="UP000252081">
    <property type="component" value="Unassembled WGS sequence"/>
</dbReference>
<evidence type="ECO:0000256" key="1">
    <source>
        <dbReference type="ARBA" id="ARBA00007637"/>
    </source>
</evidence>
<dbReference type="Pfam" id="PF01370">
    <property type="entry name" value="Epimerase"/>
    <property type="match status" value="1"/>
</dbReference>
<comment type="similarity">
    <text evidence="1">Belongs to the NAD(P)-dependent epimerase/dehydratase family.</text>
</comment>
<keyword evidence="4" id="KW-1185">Reference proteome</keyword>
<dbReference type="OrthoDB" id="329806at2"/>
<reference evidence="3 4" key="1">
    <citation type="submission" date="2018-07" db="EMBL/GenBank/DDBJ databases">
        <title>A draft genome of a endophytic bacteria, a new species of Pedobacter.</title>
        <authorList>
            <person name="Zhang Z.D."/>
            <person name="Chen Z.J."/>
        </authorList>
    </citation>
    <scope>NUCLEOTIDE SEQUENCE [LARGE SCALE GENOMIC DNA]</scope>
    <source>
        <strain evidence="3 4">RS10</strain>
    </source>
</reference>
<feature type="domain" description="NAD-dependent epimerase/dehydratase" evidence="2">
    <location>
        <begin position="2"/>
        <end position="219"/>
    </location>
</feature>
<protein>
    <submittedName>
        <fullName evidence="3">NAD(P)-dependent oxidoreductase</fullName>
    </submittedName>
</protein>
<dbReference type="Gene3D" id="3.40.50.720">
    <property type="entry name" value="NAD(P)-binding Rossmann-like Domain"/>
    <property type="match status" value="1"/>
</dbReference>
<dbReference type="RefSeq" id="WP_113950870.1">
    <property type="nucleotide sequence ID" value="NZ_QNQU01000021.1"/>
</dbReference>
<accession>A0A366KPF8</accession>
<gene>
    <name evidence="3" type="ORF">DRW42_21355</name>
</gene>
<name>A0A366KPF8_9SPHI</name>
<evidence type="ECO:0000259" key="2">
    <source>
        <dbReference type="Pfam" id="PF01370"/>
    </source>
</evidence>